<gene>
    <name evidence="16" type="primary">LOC108841165</name>
</gene>
<dbReference type="GeneID" id="108841165"/>
<reference evidence="15" key="1">
    <citation type="journal article" date="2019" name="Database">
        <title>The radish genome database (RadishGD): an integrated information resource for radish genomics.</title>
        <authorList>
            <person name="Yu H.J."/>
            <person name="Baek S."/>
            <person name="Lee Y.J."/>
            <person name="Cho A."/>
            <person name="Mun J.H."/>
        </authorList>
    </citation>
    <scope>NUCLEOTIDE SEQUENCE [LARGE SCALE GENOMIC DNA]</scope>
    <source>
        <strain evidence="15">cv. WK10039</strain>
    </source>
</reference>
<comment type="catalytic activity">
    <reaction evidence="11">
        <text>L-threonyl-[protein] + ATP = O-phospho-L-threonyl-[protein] + ADP + H(+)</text>
        <dbReference type="Rhea" id="RHEA:46608"/>
        <dbReference type="Rhea" id="RHEA-COMP:11060"/>
        <dbReference type="Rhea" id="RHEA-COMP:11605"/>
        <dbReference type="ChEBI" id="CHEBI:15378"/>
        <dbReference type="ChEBI" id="CHEBI:30013"/>
        <dbReference type="ChEBI" id="CHEBI:30616"/>
        <dbReference type="ChEBI" id="CHEBI:61977"/>
        <dbReference type="ChEBI" id="CHEBI:456216"/>
        <dbReference type="EC" id="2.7.11.1"/>
    </reaction>
</comment>
<evidence type="ECO:0000313" key="16">
    <source>
        <dbReference type="RefSeq" id="XP_056860186.1"/>
    </source>
</evidence>
<dbReference type="SMART" id="SM00220">
    <property type="entry name" value="S_TKc"/>
    <property type="match status" value="1"/>
</dbReference>
<keyword evidence="6" id="KW-0547">Nucleotide-binding</keyword>
<dbReference type="AlphaFoldDB" id="A0A9W3D8X4"/>
<protein>
    <recommendedName>
        <fullName evidence="2">non-specific serine/threonine protein kinase</fullName>
        <ecNumber evidence="2">2.7.11.1</ecNumber>
    </recommendedName>
</protein>
<name>A0A9W3D8X4_RAPSA</name>
<proteinExistence type="predicted"/>
<dbReference type="InterPro" id="IPR011009">
    <property type="entry name" value="Kinase-like_dom_sf"/>
</dbReference>
<keyword evidence="7 16" id="KW-0418">Kinase</keyword>
<dbReference type="Proteomes" id="UP000504610">
    <property type="component" value="Chromosome 2"/>
</dbReference>
<feature type="domain" description="Protein kinase" evidence="14">
    <location>
        <begin position="104"/>
        <end position="408"/>
    </location>
</feature>
<evidence type="ECO:0000256" key="1">
    <source>
        <dbReference type="ARBA" id="ARBA00004193"/>
    </source>
</evidence>
<dbReference type="PROSITE" id="PS50011">
    <property type="entry name" value="PROTEIN_KINASE_DOM"/>
    <property type="match status" value="1"/>
</dbReference>
<dbReference type="PANTHER" id="PTHR47985">
    <property type="entry name" value="OS07G0668900 PROTEIN"/>
    <property type="match status" value="1"/>
</dbReference>
<feature type="compositionally biased region" description="Polar residues" evidence="13">
    <location>
        <begin position="22"/>
        <end position="39"/>
    </location>
</feature>
<dbReference type="Gene3D" id="3.30.200.20">
    <property type="entry name" value="Phosphorylase Kinase, domain 1"/>
    <property type="match status" value="1"/>
</dbReference>
<evidence type="ECO:0000259" key="14">
    <source>
        <dbReference type="PROSITE" id="PS50011"/>
    </source>
</evidence>
<keyword evidence="5" id="KW-0808">Transferase</keyword>
<comment type="subcellular location">
    <subcellularLocation>
        <location evidence="1">Cell membrane</location>
        <topology evidence="1">Lipid-anchor</topology>
    </subcellularLocation>
</comment>
<organism evidence="15 16">
    <name type="scientific">Raphanus sativus</name>
    <name type="common">Radish</name>
    <name type="synonym">Raphanus raphanistrum var. sativus</name>
    <dbReference type="NCBI Taxonomy" id="3726"/>
    <lineage>
        <taxon>Eukaryota</taxon>
        <taxon>Viridiplantae</taxon>
        <taxon>Streptophyta</taxon>
        <taxon>Embryophyta</taxon>
        <taxon>Tracheophyta</taxon>
        <taxon>Spermatophyta</taxon>
        <taxon>Magnoliopsida</taxon>
        <taxon>eudicotyledons</taxon>
        <taxon>Gunneridae</taxon>
        <taxon>Pentapetalae</taxon>
        <taxon>rosids</taxon>
        <taxon>malvids</taxon>
        <taxon>Brassicales</taxon>
        <taxon>Brassicaceae</taxon>
        <taxon>Brassiceae</taxon>
        <taxon>Raphanus</taxon>
    </lineage>
</organism>
<dbReference type="FunFam" id="1.10.510.10:FF:001023">
    <property type="entry name" value="Os07g0541700 protein"/>
    <property type="match status" value="1"/>
</dbReference>
<comment type="catalytic activity">
    <reaction evidence="12">
        <text>L-seryl-[protein] + ATP = O-phospho-L-seryl-[protein] + ADP + H(+)</text>
        <dbReference type="Rhea" id="RHEA:17989"/>
        <dbReference type="Rhea" id="RHEA-COMP:9863"/>
        <dbReference type="Rhea" id="RHEA-COMP:11604"/>
        <dbReference type="ChEBI" id="CHEBI:15378"/>
        <dbReference type="ChEBI" id="CHEBI:29999"/>
        <dbReference type="ChEBI" id="CHEBI:30616"/>
        <dbReference type="ChEBI" id="CHEBI:83421"/>
        <dbReference type="ChEBI" id="CHEBI:456216"/>
        <dbReference type="EC" id="2.7.11.1"/>
    </reaction>
</comment>
<dbReference type="OrthoDB" id="10252171at2759"/>
<dbReference type="InterPro" id="IPR001245">
    <property type="entry name" value="Ser-Thr/Tyr_kinase_cat_dom"/>
</dbReference>
<feature type="region of interest" description="Disordered" evidence="13">
    <location>
        <begin position="9"/>
        <end position="39"/>
    </location>
</feature>
<dbReference type="PANTHER" id="PTHR47985:SF4">
    <property type="entry name" value="SERINE_THREONINE-PROTEIN KINASE PBL27"/>
    <property type="match status" value="1"/>
</dbReference>
<keyword evidence="8" id="KW-0067">ATP-binding</keyword>
<accession>A0A9W3D8X4</accession>
<reference evidence="16" key="2">
    <citation type="submission" date="2025-08" db="UniProtKB">
        <authorList>
            <consortium name="RefSeq"/>
        </authorList>
    </citation>
    <scope>IDENTIFICATION</scope>
    <source>
        <tissue evidence="16">Leaf</tissue>
    </source>
</reference>
<dbReference type="InterPro" id="IPR000719">
    <property type="entry name" value="Prot_kinase_dom"/>
</dbReference>
<keyword evidence="9" id="KW-0472">Membrane</keyword>
<dbReference type="GO" id="GO:0005524">
    <property type="term" value="F:ATP binding"/>
    <property type="evidence" value="ECO:0007669"/>
    <property type="project" value="UniProtKB-KW"/>
</dbReference>
<dbReference type="RefSeq" id="XP_056860186.1">
    <property type="nucleotide sequence ID" value="XM_057004206.1"/>
</dbReference>
<evidence type="ECO:0000256" key="13">
    <source>
        <dbReference type="SAM" id="MobiDB-lite"/>
    </source>
</evidence>
<sequence>MRKLFCCHKGESSKGVEEAEEQTQPLQPSSQSVQNPHASTSLSIIDENEVIFDENLFDGNEGLNLAWRNLWKSYEDAKASSSSDDPYPGHKITWSEIVQGTLNFRNINYLGRGNFGEVYRCDIPRLNKVGAAKVQKNQSEEAHGEFLAEITTLHAANHPNLISLLGKCFHQDHRAIVYEFMPRGSLDHHLFPNTRPSRGCGRGIIQEYKVLSWTMRLRIAVGVAKGLVYLHEELKMVHRDVKVSNVLLDKKFVPKLTDFGLASVIVEDENGVEKRSEITLIKGTPGCTAPETEELGLVSSKSDVYSYGVFLFVLFTGKKAFDSKRSSGKEKLTDWLREVCSRGDNIPLVVDSAMGNRFPGEGLIKLFETALMCVEPQRPEMRFVESMVSDIAVYEVPTCPTLTRRHSI</sequence>
<evidence type="ECO:0000256" key="3">
    <source>
        <dbReference type="ARBA" id="ARBA00022475"/>
    </source>
</evidence>
<evidence type="ECO:0000256" key="6">
    <source>
        <dbReference type="ARBA" id="ARBA00022741"/>
    </source>
</evidence>
<dbReference type="EC" id="2.7.11.1" evidence="2"/>
<dbReference type="SUPFAM" id="SSF56112">
    <property type="entry name" value="Protein kinase-like (PK-like)"/>
    <property type="match status" value="1"/>
</dbReference>
<dbReference type="Gene3D" id="1.10.510.10">
    <property type="entry name" value="Transferase(Phosphotransferase) domain 1"/>
    <property type="match status" value="1"/>
</dbReference>
<keyword evidence="4" id="KW-0723">Serine/threonine-protein kinase</keyword>
<evidence type="ECO:0000256" key="2">
    <source>
        <dbReference type="ARBA" id="ARBA00012513"/>
    </source>
</evidence>
<evidence type="ECO:0000256" key="9">
    <source>
        <dbReference type="ARBA" id="ARBA00023136"/>
    </source>
</evidence>
<dbReference type="InterPro" id="IPR008271">
    <property type="entry name" value="Ser/Thr_kinase_AS"/>
</dbReference>
<evidence type="ECO:0000256" key="4">
    <source>
        <dbReference type="ARBA" id="ARBA00022527"/>
    </source>
</evidence>
<keyword evidence="3" id="KW-1003">Cell membrane</keyword>
<evidence type="ECO:0000256" key="10">
    <source>
        <dbReference type="ARBA" id="ARBA00023288"/>
    </source>
</evidence>
<keyword evidence="15" id="KW-1185">Reference proteome</keyword>
<evidence type="ECO:0000256" key="12">
    <source>
        <dbReference type="ARBA" id="ARBA00048679"/>
    </source>
</evidence>
<evidence type="ECO:0000256" key="11">
    <source>
        <dbReference type="ARBA" id="ARBA00047899"/>
    </source>
</evidence>
<dbReference type="Pfam" id="PF07714">
    <property type="entry name" value="PK_Tyr_Ser-Thr"/>
    <property type="match status" value="1"/>
</dbReference>
<keyword evidence="10" id="KW-0449">Lipoprotein</keyword>
<evidence type="ECO:0000256" key="7">
    <source>
        <dbReference type="ARBA" id="ARBA00022777"/>
    </source>
</evidence>
<dbReference type="KEGG" id="rsz:108841165"/>
<evidence type="ECO:0000256" key="5">
    <source>
        <dbReference type="ARBA" id="ARBA00022679"/>
    </source>
</evidence>
<dbReference type="GO" id="GO:0005886">
    <property type="term" value="C:plasma membrane"/>
    <property type="evidence" value="ECO:0007669"/>
    <property type="project" value="UniProtKB-SubCell"/>
</dbReference>
<dbReference type="PROSITE" id="PS00108">
    <property type="entry name" value="PROTEIN_KINASE_ST"/>
    <property type="match status" value="1"/>
</dbReference>
<evidence type="ECO:0000256" key="8">
    <source>
        <dbReference type="ARBA" id="ARBA00022840"/>
    </source>
</evidence>
<evidence type="ECO:0000313" key="15">
    <source>
        <dbReference type="Proteomes" id="UP000504610"/>
    </source>
</evidence>
<dbReference type="GO" id="GO:0004674">
    <property type="term" value="F:protein serine/threonine kinase activity"/>
    <property type="evidence" value="ECO:0007669"/>
    <property type="project" value="UniProtKB-KW"/>
</dbReference>